<dbReference type="Proteomes" id="UP001262410">
    <property type="component" value="Unassembled WGS sequence"/>
</dbReference>
<dbReference type="Pfam" id="PF01965">
    <property type="entry name" value="DJ-1_PfpI"/>
    <property type="match status" value="1"/>
</dbReference>
<comment type="caution">
    <text evidence="2">The sequence shown here is derived from an EMBL/GenBank/DDBJ whole genome shotgun (WGS) entry which is preliminary data.</text>
</comment>
<name>A0ABU1JRS6_9PROT</name>
<dbReference type="GO" id="GO:0008233">
    <property type="term" value="F:peptidase activity"/>
    <property type="evidence" value="ECO:0007669"/>
    <property type="project" value="UniProtKB-KW"/>
</dbReference>
<dbReference type="EMBL" id="JAVDPW010000006">
    <property type="protein sequence ID" value="MDR6291012.1"/>
    <property type="molecule type" value="Genomic_DNA"/>
</dbReference>
<gene>
    <name evidence="2" type="ORF">E9232_003538</name>
</gene>
<dbReference type="InterPro" id="IPR050325">
    <property type="entry name" value="Prot/Nucl_acid_deglycase"/>
</dbReference>
<protein>
    <submittedName>
        <fullName evidence="2">Intracellular protease/amidase</fullName>
    </submittedName>
</protein>
<sequence length="194" mass="20489">MAKTVVALFLDGWADWEAGPALAGLREWLGGAEVTAATLDGRPVRSIGGLTLQPDRTLGDLDPLAADMLILVGSDVWWQQGPLSPVTAAVQARARAGRPTAGICAGTLALAQAGLLDDRPHTSNSLQFLTKYAPAYRGQAHYQDRPSVGDGQVITAPGTAPIAFAATIFRTLAPEQEETIAQFEQMFALEHKSA</sequence>
<dbReference type="SUPFAM" id="SSF52317">
    <property type="entry name" value="Class I glutamine amidotransferase-like"/>
    <property type="match status" value="1"/>
</dbReference>
<dbReference type="Gene3D" id="3.40.50.880">
    <property type="match status" value="1"/>
</dbReference>
<dbReference type="PANTHER" id="PTHR48094">
    <property type="entry name" value="PROTEIN/NUCLEIC ACID DEGLYCASE DJ-1-RELATED"/>
    <property type="match status" value="1"/>
</dbReference>
<keyword evidence="3" id="KW-1185">Reference proteome</keyword>
<dbReference type="PANTHER" id="PTHR48094:SF19">
    <property type="entry name" value="DJ-1_PFPI DOMAIN-CONTAINING PROTEIN"/>
    <property type="match status" value="1"/>
</dbReference>
<feature type="domain" description="DJ-1/PfpI" evidence="1">
    <location>
        <begin position="4"/>
        <end position="169"/>
    </location>
</feature>
<dbReference type="InterPro" id="IPR002818">
    <property type="entry name" value="DJ-1/PfpI"/>
</dbReference>
<evidence type="ECO:0000313" key="2">
    <source>
        <dbReference type="EMBL" id="MDR6291012.1"/>
    </source>
</evidence>
<accession>A0ABU1JRS6</accession>
<evidence type="ECO:0000259" key="1">
    <source>
        <dbReference type="Pfam" id="PF01965"/>
    </source>
</evidence>
<proteinExistence type="predicted"/>
<dbReference type="GO" id="GO:0006508">
    <property type="term" value="P:proteolysis"/>
    <property type="evidence" value="ECO:0007669"/>
    <property type="project" value="UniProtKB-KW"/>
</dbReference>
<organism evidence="2 3">
    <name type="scientific">Inquilinus ginsengisoli</name>
    <dbReference type="NCBI Taxonomy" id="363840"/>
    <lineage>
        <taxon>Bacteria</taxon>
        <taxon>Pseudomonadati</taxon>
        <taxon>Pseudomonadota</taxon>
        <taxon>Alphaproteobacteria</taxon>
        <taxon>Rhodospirillales</taxon>
        <taxon>Rhodospirillaceae</taxon>
        <taxon>Inquilinus</taxon>
    </lineage>
</organism>
<keyword evidence="2" id="KW-0645">Protease</keyword>
<evidence type="ECO:0000313" key="3">
    <source>
        <dbReference type="Proteomes" id="UP001262410"/>
    </source>
</evidence>
<dbReference type="RefSeq" id="WP_309795903.1">
    <property type="nucleotide sequence ID" value="NZ_JAVDPW010000006.1"/>
</dbReference>
<reference evidence="2 3" key="1">
    <citation type="submission" date="2023-07" db="EMBL/GenBank/DDBJ databases">
        <title>Sorghum-associated microbial communities from plants grown in Nebraska, USA.</title>
        <authorList>
            <person name="Schachtman D."/>
        </authorList>
    </citation>
    <scope>NUCLEOTIDE SEQUENCE [LARGE SCALE GENOMIC DNA]</scope>
    <source>
        <strain evidence="2 3">584</strain>
    </source>
</reference>
<dbReference type="InterPro" id="IPR029062">
    <property type="entry name" value="Class_I_gatase-like"/>
</dbReference>
<keyword evidence="2" id="KW-0378">Hydrolase</keyword>